<evidence type="ECO:0008006" key="4">
    <source>
        <dbReference type="Google" id="ProtNLM"/>
    </source>
</evidence>
<dbReference type="PANTHER" id="PTHR42658">
    <property type="entry name" value="HYDROLASE TATD"/>
    <property type="match status" value="1"/>
</dbReference>
<keyword evidence="3" id="KW-1185">Reference proteome</keyword>
<dbReference type="SUPFAM" id="SSF51556">
    <property type="entry name" value="Metallo-dependent hydrolases"/>
    <property type="match status" value="1"/>
</dbReference>
<dbReference type="GO" id="GO:0046872">
    <property type="term" value="F:metal ion binding"/>
    <property type="evidence" value="ECO:0007669"/>
    <property type="project" value="UniProtKB-KW"/>
</dbReference>
<comment type="caution">
    <text evidence="2">The sequence shown here is derived from an EMBL/GenBank/DDBJ whole genome shotgun (WGS) entry which is preliminary data.</text>
</comment>
<organism evidence="2 3">
    <name type="scientific">Actinoplanes xinjiangensis</name>
    <dbReference type="NCBI Taxonomy" id="512350"/>
    <lineage>
        <taxon>Bacteria</taxon>
        <taxon>Bacillati</taxon>
        <taxon>Actinomycetota</taxon>
        <taxon>Actinomycetes</taxon>
        <taxon>Micromonosporales</taxon>
        <taxon>Micromonosporaceae</taxon>
        <taxon>Actinoplanes</taxon>
    </lineage>
</organism>
<protein>
    <recommendedName>
        <fullName evidence="4">TatD DNase family protein</fullName>
    </recommendedName>
</protein>
<dbReference type="InterPro" id="IPR032466">
    <property type="entry name" value="Metal_Hydrolase"/>
</dbReference>
<dbReference type="EMBL" id="QGGR01000001">
    <property type="protein sequence ID" value="PWK52087.1"/>
    <property type="molecule type" value="Genomic_DNA"/>
</dbReference>
<evidence type="ECO:0000313" key="3">
    <source>
        <dbReference type="Proteomes" id="UP000245697"/>
    </source>
</evidence>
<dbReference type="Pfam" id="PF01026">
    <property type="entry name" value="TatD_DNase"/>
    <property type="match status" value="1"/>
</dbReference>
<dbReference type="AlphaFoldDB" id="A0A316GC29"/>
<evidence type="ECO:0000313" key="2">
    <source>
        <dbReference type="EMBL" id="PWK52087.1"/>
    </source>
</evidence>
<keyword evidence="1" id="KW-0479">Metal-binding</keyword>
<evidence type="ECO:0000256" key="1">
    <source>
        <dbReference type="PIRNR" id="PIRNR005295"/>
    </source>
</evidence>
<dbReference type="InterPro" id="IPR001130">
    <property type="entry name" value="TatD-like"/>
</dbReference>
<accession>A0A316GC29</accession>
<dbReference type="PIRSF" id="PIRSF005295">
    <property type="entry name" value="UCP005295_TatD"/>
    <property type="match status" value="1"/>
</dbReference>
<dbReference type="InterPro" id="IPR012022">
    <property type="entry name" value="UCP005295"/>
</dbReference>
<dbReference type="GO" id="GO:0016788">
    <property type="term" value="F:hydrolase activity, acting on ester bonds"/>
    <property type="evidence" value="ECO:0007669"/>
    <property type="project" value="UniProtKB-UniRule"/>
</dbReference>
<dbReference type="Proteomes" id="UP000245697">
    <property type="component" value="Unassembled WGS sequence"/>
</dbReference>
<dbReference type="RefSeq" id="WP_109588531.1">
    <property type="nucleotide sequence ID" value="NZ_BONA01000021.1"/>
</dbReference>
<comment type="similarity">
    <text evidence="1">Belongs to the metallo-dependent hydrolases superfamily.</text>
</comment>
<proteinExistence type="inferred from homology"/>
<gene>
    <name evidence="2" type="ORF">BC793_10196</name>
</gene>
<sequence>MRIFDPHIHMTSRTTDDYERMAAAGVRAVVEPAFWLGQPRTNPGSFADYFDSLVGWEPFRAAQFGIRHHATIALNPKEANDPRCRPVLDLVPRYLDKDSVVAVGEIGYDSMTPEEDEAFTAQLAMAVEYELPALVHTPHRDKAHGVKRTLDVVRESGIDPGRVVVDHLNEVTVAAVHDSGCWMGFSIYPDTKMSPPRMVEILREHGLDRVLVNSAADWGRSDPLLTLRTGEAMLAAGFSDDDVDLVLWRNPVAFYGQSGRLDLSDVADTGPLFEGSSILRGGS</sequence>
<dbReference type="OrthoDB" id="9783157at2"/>
<dbReference type="PANTHER" id="PTHR42658:SF1">
    <property type="entry name" value="HYDROLASE TATD"/>
    <property type="match status" value="1"/>
</dbReference>
<dbReference type="Gene3D" id="3.20.20.140">
    <property type="entry name" value="Metal-dependent hydrolases"/>
    <property type="match status" value="1"/>
</dbReference>
<keyword evidence="1" id="KW-0378">Hydrolase</keyword>
<reference evidence="2 3" key="1">
    <citation type="submission" date="2018-05" db="EMBL/GenBank/DDBJ databases">
        <title>Genomic Encyclopedia of Archaeal and Bacterial Type Strains, Phase II (KMG-II): from individual species to whole genera.</title>
        <authorList>
            <person name="Goeker M."/>
        </authorList>
    </citation>
    <scope>NUCLEOTIDE SEQUENCE [LARGE SCALE GENOMIC DNA]</scope>
    <source>
        <strain evidence="2 3">DSM 45184</strain>
    </source>
</reference>
<name>A0A316GC29_9ACTN</name>